<sequence>MAEVAAEVTAEDGGGDGPRLPASIEAAWGLRQRPGKGPKPGLSLERIVETAVKAADSDGIAAASMSRVAADLGVSTMSLYRYVAAKDELLKLMTDAAYGPPPAGPPAEEGWRAALSHWAQAELAALRRHPWILRIPISGPPITPNAILWLEQGLCGLRDTGLPEADKFSVMLLVTGFVRNAATQAVDVREAAEKSGSTVQDVMASYGRMLAQLIDPVRFPALTAGLASSALDDDDEDGDGDFFFGLERVLDGIEVLIRAQR</sequence>
<evidence type="ECO:0000256" key="3">
    <source>
        <dbReference type="ARBA" id="ARBA00023163"/>
    </source>
</evidence>
<keyword evidence="2 4" id="KW-0238">DNA-binding</keyword>
<evidence type="ECO:0000313" key="7">
    <source>
        <dbReference type="Proteomes" id="UP000805614"/>
    </source>
</evidence>
<dbReference type="InterPro" id="IPR009057">
    <property type="entry name" value="Homeodomain-like_sf"/>
</dbReference>
<accession>A0ABR7M1A3</accession>
<protein>
    <submittedName>
        <fullName evidence="6">TetR/AcrR family transcriptional regulator</fullName>
    </submittedName>
</protein>
<feature type="DNA-binding region" description="H-T-H motif" evidence="4">
    <location>
        <begin position="64"/>
        <end position="83"/>
    </location>
</feature>
<evidence type="ECO:0000256" key="4">
    <source>
        <dbReference type="PROSITE-ProRule" id="PRU00335"/>
    </source>
</evidence>
<evidence type="ECO:0000259" key="5">
    <source>
        <dbReference type="PROSITE" id="PS50977"/>
    </source>
</evidence>
<dbReference type="InterPro" id="IPR001647">
    <property type="entry name" value="HTH_TetR"/>
</dbReference>
<dbReference type="Pfam" id="PF00440">
    <property type="entry name" value="TetR_N"/>
    <property type="match status" value="1"/>
</dbReference>
<feature type="domain" description="HTH tetR-type" evidence="5">
    <location>
        <begin position="41"/>
        <end position="101"/>
    </location>
</feature>
<dbReference type="SUPFAM" id="SSF46689">
    <property type="entry name" value="Homeodomain-like"/>
    <property type="match status" value="1"/>
</dbReference>
<dbReference type="InterPro" id="IPR050109">
    <property type="entry name" value="HTH-type_TetR-like_transc_reg"/>
</dbReference>
<dbReference type="PROSITE" id="PS50977">
    <property type="entry name" value="HTH_TETR_2"/>
    <property type="match status" value="1"/>
</dbReference>
<reference evidence="6 7" key="1">
    <citation type="submission" date="2020-06" db="EMBL/GenBank/DDBJ databases">
        <title>Actinomadura xiongansis sp. nov., isolated from soil of Baiyangdian.</title>
        <authorList>
            <person name="Zhang X."/>
        </authorList>
    </citation>
    <scope>NUCLEOTIDE SEQUENCE [LARGE SCALE GENOMIC DNA]</scope>
    <source>
        <strain evidence="6 7">HBUM206468</strain>
    </source>
</reference>
<proteinExistence type="predicted"/>
<dbReference type="InterPro" id="IPR036271">
    <property type="entry name" value="Tet_transcr_reg_TetR-rel_C_sf"/>
</dbReference>
<dbReference type="InterPro" id="IPR004111">
    <property type="entry name" value="Repressor_TetR_C"/>
</dbReference>
<dbReference type="Pfam" id="PF02909">
    <property type="entry name" value="TetR_C_1"/>
    <property type="match status" value="1"/>
</dbReference>
<dbReference type="EMBL" id="JABVEC010000043">
    <property type="protein sequence ID" value="MBC6470515.1"/>
    <property type="molecule type" value="Genomic_DNA"/>
</dbReference>
<keyword evidence="7" id="KW-1185">Reference proteome</keyword>
<dbReference type="PANTHER" id="PTHR30055">
    <property type="entry name" value="HTH-TYPE TRANSCRIPTIONAL REGULATOR RUTR"/>
    <property type="match status" value="1"/>
</dbReference>
<dbReference type="RefSeq" id="WP_187247561.1">
    <property type="nucleotide sequence ID" value="NZ_BAAAOK010000003.1"/>
</dbReference>
<comment type="caution">
    <text evidence="6">The sequence shown here is derived from an EMBL/GenBank/DDBJ whole genome shotgun (WGS) entry which is preliminary data.</text>
</comment>
<dbReference type="SUPFAM" id="SSF48498">
    <property type="entry name" value="Tetracyclin repressor-like, C-terminal domain"/>
    <property type="match status" value="1"/>
</dbReference>
<dbReference type="Proteomes" id="UP000805614">
    <property type="component" value="Unassembled WGS sequence"/>
</dbReference>
<dbReference type="Gene3D" id="1.10.10.60">
    <property type="entry name" value="Homeodomain-like"/>
    <property type="match status" value="1"/>
</dbReference>
<evidence type="ECO:0000256" key="1">
    <source>
        <dbReference type="ARBA" id="ARBA00023015"/>
    </source>
</evidence>
<name>A0ABR7M1A3_9ACTN</name>
<dbReference type="Gene3D" id="1.10.357.10">
    <property type="entry name" value="Tetracycline Repressor, domain 2"/>
    <property type="match status" value="1"/>
</dbReference>
<evidence type="ECO:0000256" key="2">
    <source>
        <dbReference type="ARBA" id="ARBA00023125"/>
    </source>
</evidence>
<organism evidence="6 7">
    <name type="scientific">Actinomadura alba</name>
    <dbReference type="NCBI Taxonomy" id="406431"/>
    <lineage>
        <taxon>Bacteria</taxon>
        <taxon>Bacillati</taxon>
        <taxon>Actinomycetota</taxon>
        <taxon>Actinomycetes</taxon>
        <taxon>Streptosporangiales</taxon>
        <taxon>Thermomonosporaceae</taxon>
        <taxon>Actinomadura</taxon>
    </lineage>
</organism>
<evidence type="ECO:0000313" key="6">
    <source>
        <dbReference type="EMBL" id="MBC6470515.1"/>
    </source>
</evidence>
<keyword evidence="3" id="KW-0804">Transcription</keyword>
<gene>
    <name evidence="6" type="ORF">HKK74_34255</name>
</gene>
<dbReference type="PANTHER" id="PTHR30055:SF151">
    <property type="entry name" value="TRANSCRIPTIONAL REGULATORY PROTEIN"/>
    <property type="match status" value="1"/>
</dbReference>
<keyword evidence="1" id="KW-0805">Transcription regulation</keyword>